<evidence type="ECO:0008006" key="3">
    <source>
        <dbReference type="Google" id="ProtNLM"/>
    </source>
</evidence>
<sequence length="200" mass="22994">MKVYEPLPILKKNGVFINFKLEKTPPSELKTQRTKWLSRTPDRPSKRWDAASTRILTIAVFQHRSTSKTVVAMNTHLDDQGPPRTEPTYFSCDFNSEPEQEAYNEMTSSTSPMADLQMMVSENKRYGEIHTFTGFDSKHLKRIDFIFVNRDEPNLANSNSKRGSPERWWLVEGCAVLPNRFECGIYNSDHQVVVGDVSTM</sequence>
<proteinExistence type="predicted"/>
<reference evidence="1 2" key="1">
    <citation type="journal article" date="2020" name="Genomics">
        <title>Complete, high-quality genomes from long-read metagenomic sequencing of two wolf lichen thalli reveals enigmatic genome architecture.</title>
        <authorList>
            <person name="McKenzie S.K."/>
            <person name="Walston R.F."/>
            <person name="Allen J.L."/>
        </authorList>
    </citation>
    <scope>NUCLEOTIDE SEQUENCE [LARGE SCALE GENOMIC DNA]</scope>
    <source>
        <strain evidence="1">WasteWater1</strain>
    </source>
</reference>
<evidence type="ECO:0000313" key="2">
    <source>
        <dbReference type="Proteomes" id="UP000593566"/>
    </source>
</evidence>
<comment type="caution">
    <text evidence="1">The sequence shown here is derived from an EMBL/GenBank/DDBJ whole genome shotgun (WGS) entry which is preliminary data.</text>
</comment>
<protein>
    <recommendedName>
        <fullName evidence="3">Endonuclease/exonuclease/phosphatase domain-containing protein</fullName>
    </recommendedName>
</protein>
<dbReference type="InterPro" id="IPR036691">
    <property type="entry name" value="Endo/exonu/phosph_ase_sf"/>
</dbReference>
<dbReference type="EMBL" id="JACCJB010000008">
    <property type="protein sequence ID" value="KAF6224910.1"/>
    <property type="molecule type" value="Genomic_DNA"/>
</dbReference>
<dbReference type="SUPFAM" id="SSF56219">
    <property type="entry name" value="DNase I-like"/>
    <property type="match status" value="1"/>
</dbReference>
<dbReference type="Proteomes" id="UP000593566">
    <property type="component" value="Unassembled WGS sequence"/>
</dbReference>
<evidence type="ECO:0000313" key="1">
    <source>
        <dbReference type="EMBL" id="KAF6224910.1"/>
    </source>
</evidence>
<organism evidence="1 2">
    <name type="scientific">Letharia lupina</name>
    <dbReference type="NCBI Taxonomy" id="560253"/>
    <lineage>
        <taxon>Eukaryota</taxon>
        <taxon>Fungi</taxon>
        <taxon>Dikarya</taxon>
        <taxon>Ascomycota</taxon>
        <taxon>Pezizomycotina</taxon>
        <taxon>Lecanoromycetes</taxon>
        <taxon>OSLEUM clade</taxon>
        <taxon>Lecanoromycetidae</taxon>
        <taxon>Lecanorales</taxon>
        <taxon>Lecanorineae</taxon>
        <taxon>Parmeliaceae</taxon>
        <taxon>Letharia</taxon>
    </lineage>
</organism>
<gene>
    <name evidence="1" type="ORF">HO133_010104</name>
</gene>
<dbReference type="AlphaFoldDB" id="A0A8H6CJT9"/>
<dbReference type="RefSeq" id="XP_037153777.1">
    <property type="nucleotide sequence ID" value="XM_037300960.1"/>
</dbReference>
<name>A0A8H6CJT9_9LECA</name>
<dbReference type="Gene3D" id="3.60.10.10">
    <property type="entry name" value="Endonuclease/exonuclease/phosphatase"/>
    <property type="match status" value="2"/>
</dbReference>
<keyword evidence="2" id="KW-1185">Reference proteome</keyword>
<accession>A0A8H6CJT9</accession>
<dbReference type="GeneID" id="59338496"/>